<proteinExistence type="inferred from homology"/>
<evidence type="ECO:0000313" key="3">
    <source>
        <dbReference type="EMBL" id="QCC84767.1"/>
    </source>
</evidence>
<dbReference type="InterPro" id="IPR005844">
    <property type="entry name" value="A-D-PHexomutase_a/b/a-I"/>
</dbReference>
<gene>
    <name evidence="3" type="ORF">DDIC_02505</name>
</gene>
<comment type="similarity">
    <text evidence="1">Belongs to the phosphohexose mutase family.</text>
</comment>
<dbReference type="GO" id="GO:0005975">
    <property type="term" value="P:carbohydrate metabolic process"/>
    <property type="evidence" value="ECO:0007669"/>
    <property type="project" value="InterPro"/>
</dbReference>
<accession>A0A4P7UH36</accession>
<dbReference type="SUPFAM" id="SSF53738">
    <property type="entry name" value="Phosphoglucomutase, first 3 domains"/>
    <property type="match status" value="1"/>
</dbReference>
<dbReference type="OrthoDB" id="9806956at2"/>
<evidence type="ECO:0000256" key="1">
    <source>
        <dbReference type="ARBA" id="ARBA00010231"/>
    </source>
</evidence>
<protein>
    <recommendedName>
        <fullName evidence="2">Alpha-D-phosphohexomutase alpha/beta/alpha domain-containing protein</fullName>
    </recommendedName>
</protein>
<sequence>MRGSVPAELNAPLTRALGRAVVEMLGADRVVIGRARLTGSELRDAPALGLQQSAAQVTDIGMCGLAEKLP</sequence>
<dbReference type="GO" id="GO:0016868">
    <property type="term" value="F:intramolecular phosphotransferase activity"/>
    <property type="evidence" value="ECO:0007669"/>
    <property type="project" value="InterPro"/>
</dbReference>
<evidence type="ECO:0000259" key="2">
    <source>
        <dbReference type="Pfam" id="PF02878"/>
    </source>
</evidence>
<dbReference type="EMBL" id="CP036295">
    <property type="protein sequence ID" value="QCC84767.1"/>
    <property type="molecule type" value="Genomic_DNA"/>
</dbReference>
<name>A0A4P7UH36_DESDE</name>
<evidence type="ECO:0000313" key="4">
    <source>
        <dbReference type="Proteomes" id="UP000297065"/>
    </source>
</evidence>
<dbReference type="Pfam" id="PF02878">
    <property type="entry name" value="PGM_PMM_I"/>
    <property type="match status" value="1"/>
</dbReference>
<reference evidence="3 4" key="1">
    <citation type="submission" date="2019-02" db="EMBL/GenBank/DDBJ databases">
        <title>Complete Genome Sequence of Desulfovibrio desulfuricans IC1, a Sulfonate Utilizing Anaerobe.</title>
        <authorList>
            <person name="Day L.A."/>
            <person name="De Leon K.B."/>
            <person name="Wall J.D."/>
        </authorList>
    </citation>
    <scope>NUCLEOTIDE SEQUENCE [LARGE SCALE GENOMIC DNA]</scope>
    <source>
        <strain evidence="3 4">IC1</strain>
    </source>
</reference>
<dbReference type="InterPro" id="IPR016055">
    <property type="entry name" value="A-D-PHexomutase_a/b/a-I/II/III"/>
</dbReference>
<organism evidence="3 4">
    <name type="scientific">Desulfovibrio desulfuricans</name>
    <dbReference type="NCBI Taxonomy" id="876"/>
    <lineage>
        <taxon>Bacteria</taxon>
        <taxon>Pseudomonadati</taxon>
        <taxon>Thermodesulfobacteriota</taxon>
        <taxon>Desulfovibrionia</taxon>
        <taxon>Desulfovibrionales</taxon>
        <taxon>Desulfovibrionaceae</taxon>
        <taxon>Desulfovibrio</taxon>
    </lineage>
</organism>
<dbReference type="AlphaFoldDB" id="A0A4P7UH36"/>
<dbReference type="Proteomes" id="UP000297065">
    <property type="component" value="Chromosome"/>
</dbReference>
<feature type="domain" description="Alpha-D-phosphohexomutase alpha/beta/alpha" evidence="2">
    <location>
        <begin position="1"/>
        <end position="63"/>
    </location>
</feature>
<dbReference type="Gene3D" id="3.40.120.10">
    <property type="entry name" value="Alpha-D-Glucose-1,6-Bisphosphate, subunit A, domain 3"/>
    <property type="match status" value="1"/>
</dbReference>